<sequence>MLTVCYPNSVEHLANASRQIELLKETHSNSFRIITAFGMQIWKEVHDLDGCVEDVLISGLHGKQMPWFW</sequence>
<keyword evidence="2" id="KW-1185">Reference proteome</keyword>
<name>A0AAV7W4F6_PLEWA</name>
<accession>A0AAV7W4F6</accession>
<proteinExistence type="predicted"/>
<dbReference type="Proteomes" id="UP001066276">
    <property type="component" value="Chromosome 1_2"/>
</dbReference>
<organism evidence="1 2">
    <name type="scientific">Pleurodeles waltl</name>
    <name type="common">Iberian ribbed newt</name>
    <dbReference type="NCBI Taxonomy" id="8319"/>
    <lineage>
        <taxon>Eukaryota</taxon>
        <taxon>Metazoa</taxon>
        <taxon>Chordata</taxon>
        <taxon>Craniata</taxon>
        <taxon>Vertebrata</taxon>
        <taxon>Euteleostomi</taxon>
        <taxon>Amphibia</taxon>
        <taxon>Batrachia</taxon>
        <taxon>Caudata</taxon>
        <taxon>Salamandroidea</taxon>
        <taxon>Salamandridae</taxon>
        <taxon>Pleurodelinae</taxon>
        <taxon>Pleurodeles</taxon>
    </lineage>
</organism>
<evidence type="ECO:0000313" key="2">
    <source>
        <dbReference type="Proteomes" id="UP001066276"/>
    </source>
</evidence>
<gene>
    <name evidence="1" type="ORF">NDU88_003016</name>
</gene>
<evidence type="ECO:0000313" key="1">
    <source>
        <dbReference type="EMBL" id="KAJ1207626.1"/>
    </source>
</evidence>
<dbReference type="AlphaFoldDB" id="A0AAV7W4F6"/>
<comment type="caution">
    <text evidence="1">The sequence shown here is derived from an EMBL/GenBank/DDBJ whole genome shotgun (WGS) entry which is preliminary data.</text>
</comment>
<protein>
    <submittedName>
        <fullName evidence="1">Uncharacterized protein</fullName>
    </submittedName>
</protein>
<reference evidence="1" key="1">
    <citation type="journal article" date="2022" name="bioRxiv">
        <title>Sequencing and chromosome-scale assembly of the giantPleurodeles waltlgenome.</title>
        <authorList>
            <person name="Brown T."/>
            <person name="Elewa A."/>
            <person name="Iarovenko S."/>
            <person name="Subramanian E."/>
            <person name="Araus A.J."/>
            <person name="Petzold A."/>
            <person name="Susuki M."/>
            <person name="Suzuki K.-i.T."/>
            <person name="Hayashi T."/>
            <person name="Toyoda A."/>
            <person name="Oliveira C."/>
            <person name="Osipova E."/>
            <person name="Leigh N.D."/>
            <person name="Simon A."/>
            <person name="Yun M.H."/>
        </authorList>
    </citation>
    <scope>NUCLEOTIDE SEQUENCE</scope>
    <source>
        <strain evidence="1">20211129_DDA</strain>
        <tissue evidence="1">Liver</tissue>
    </source>
</reference>
<dbReference type="EMBL" id="JANPWB010000002">
    <property type="protein sequence ID" value="KAJ1207626.1"/>
    <property type="molecule type" value="Genomic_DNA"/>
</dbReference>